<evidence type="ECO:0000256" key="1">
    <source>
        <dbReference type="SAM" id="MobiDB-lite"/>
    </source>
</evidence>
<name>A0A915I4B3_ROMCU</name>
<organism evidence="2 3">
    <name type="scientific">Romanomermis culicivorax</name>
    <name type="common">Nematode worm</name>
    <dbReference type="NCBI Taxonomy" id="13658"/>
    <lineage>
        <taxon>Eukaryota</taxon>
        <taxon>Metazoa</taxon>
        <taxon>Ecdysozoa</taxon>
        <taxon>Nematoda</taxon>
        <taxon>Enoplea</taxon>
        <taxon>Dorylaimia</taxon>
        <taxon>Mermithida</taxon>
        <taxon>Mermithoidea</taxon>
        <taxon>Mermithidae</taxon>
        <taxon>Romanomermis</taxon>
    </lineage>
</organism>
<evidence type="ECO:0000313" key="2">
    <source>
        <dbReference type="Proteomes" id="UP000887565"/>
    </source>
</evidence>
<reference evidence="3" key="1">
    <citation type="submission" date="2022-11" db="UniProtKB">
        <authorList>
            <consortium name="WormBaseParasite"/>
        </authorList>
    </citation>
    <scope>IDENTIFICATION</scope>
</reference>
<dbReference type="AlphaFoldDB" id="A0A915I4B3"/>
<dbReference type="Gene3D" id="1.10.287.70">
    <property type="match status" value="1"/>
</dbReference>
<feature type="region of interest" description="Disordered" evidence="1">
    <location>
        <begin position="84"/>
        <end position="108"/>
    </location>
</feature>
<proteinExistence type="predicted"/>
<evidence type="ECO:0000313" key="3">
    <source>
        <dbReference type="WBParaSite" id="nRc.2.0.1.t08968-RA"/>
    </source>
</evidence>
<keyword evidence="2" id="KW-1185">Reference proteome</keyword>
<dbReference type="WBParaSite" id="nRc.2.0.1.t08968-RA">
    <property type="protein sequence ID" value="nRc.2.0.1.t08968-RA"/>
    <property type="gene ID" value="nRc.2.0.1.g08968"/>
</dbReference>
<sequence length="203" mass="23170">MLLCLANIAETLAQMFTFIYFKICCAYCRWQKNRRKLRRTTISFRHHPALRKGQSMKIIRNPATTQQIRRNASMRSYNAALPTGRRNLSSRSIRNDPRAPAPRGPPYRFDPRWDTQSLKVDLAAAAAADFYLLVKKRRTTLSTVSAKDAVSAHLRYQSGTGGGPAPPELKDTVKEIWDMLPRQFERIPSIYDDNAELLTGTEI</sequence>
<dbReference type="Proteomes" id="UP000887565">
    <property type="component" value="Unplaced"/>
</dbReference>
<accession>A0A915I4B3</accession>
<protein>
    <submittedName>
        <fullName evidence="3">Uncharacterized protein</fullName>
    </submittedName>
</protein>